<keyword evidence="5" id="KW-0699">rRNA-binding</keyword>
<dbReference type="EMBL" id="SHMQ01000013">
    <property type="protein sequence ID" value="RZV39002.1"/>
    <property type="molecule type" value="Genomic_DNA"/>
</dbReference>
<comment type="caution">
    <text evidence="6">The sequence shown here is derived from an EMBL/GenBank/DDBJ whole genome shotgun (WGS) entry which is preliminary data.</text>
</comment>
<comment type="similarity">
    <text evidence="1 5">Belongs to the universal ribosomal protein uL10 family.</text>
</comment>
<dbReference type="GO" id="GO:0006412">
    <property type="term" value="P:translation"/>
    <property type="evidence" value="ECO:0007669"/>
    <property type="project" value="UniProtKB-UniRule"/>
</dbReference>
<dbReference type="Gene3D" id="6.10.250.290">
    <property type="match status" value="1"/>
</dbReference>
<dbReference type="InterPro" id="IPR043141">
    <property type="entry name" value="Ribosomal_uL10-like_sf"/>
</dbReference>
<proteinExistence type="inferred from homology"/>
<evidence type="ECO:0000313" key="7">
    <source>
        <dbReference type="Proteomes" id="UP000322454"/>
    </source>
</evidence>
<evidence type="ECO:0000313" key="6">
    <source>
        <dbReference type="EMBL" id="RZV39002.1"/>
    </source>
</evidence>
<keyword evidence="5" id="KW-0694">RNA-binding</keyword>
<dbReference type="NCBIfam" id="NF000955">
    <property type="entry name" value="PRK00099.1-1"/>
    <property type="match status" value="1"/>
</dbReference>
<dbReference type="Gene3D" id="3.30.70.1730">
    <property type="match status" value="1"/>
</dbReference>
<dbReference type="GO" id="GO:1990904">
    <property type="term" value="C:ribonucleoprotein complex"/>
    <property type="evidence" value="ECO:0007669"/>
    <property type="project" value="UniProtKB-KW"/>
</dbReference>
<gene>
    <name evidence="5" type="primary">rplJ</name>
    <name evidence="6" type="ORF">EVJ48_05780</name>
</gene>
<keyword evidence="2 5" id="KW-0689">Ribosomal protein</keyword>
<dbReference type="InterPro" id="IPR001790">
    <property type="entry name" value="Ribosomal_uL10"/>
</dbReference>
<accession>A0A520XD00</accession>
<evidence type="ECO:0000256" key="2">
    <source>
        <dbReference type="ARBA" id="ARBA00022980"/>
    </source>
</evidence>
<dbReference type="InterPro" id="IPR022973">
    <property type="entry name" value="Ribosomal_uL10_bac"/>
</dbReference>
<evidence type="ECO:0000256" key="5">
    <source>
        <dbReference type="HAMAP-Rule" id="MF_00362"/>
    </source>
</evidence>
<comment type="subunit">
    <text evidence="5">Part of the ribosomal stalk of the 50S ribosomal subunit. The N-terminus interacts with L11 and the large rRNA to form the base of the stalk. The C-terminus forms an elongated spine to which L12 dimers bind in a sequential fashion forming a multimeric L10(L12)X complex.</text>
</comment>
<dbReference type="PANTHER" id="PTHR11560">
    <property type="entry name" value="39S RIBOSOMAL PROTEIN L10, MITOCHONDRIAL"/>
    <property type="match status" value="1"/>
</dbReference>
<name>A0A520XD00_9DELT</name>
<organism evidence="6 7">
    <name type="scientific">Candidatus Acidulodesulfobacterium acidiphilum</name>
    <dbReference type="NCBI Taxonomy" id="2597224"/>
    <lineage>
        <taxon>Bacteria</taxon>
        <taxon>Deltaproteobacteria</taxon>
        <taxon>Candidatus Acidulodesulfobacterales</taxon>
        <taxon>Candidatus Acidulodesulfobacterium</taxon>
    </lineage>
</organism>
<evidence type="ECO:0000256" key="3">
    <source>
        <dbReference type="ARBA" id="ARBA00023274"/>
    </source>
</evidence>
<dbReference type="SUPFAM" id="SSF160369">
    <property type="entry name" value="Ribosomal protein L10-like"/>
    <property type="match status" value="1"/>
</dbReference>
<evidence type="ECO:0000256" key="1">
    <source>
        <dbReference type="ARBA" id="ARBA00008889"/>
    </source>
</evidence>
<dbReference type="Pfam" id="PF00466">
    <property type="entry name" value="Ribosomal_L10"/>
    <property type="match status" value="1"/>
</dbReference>
<dbReference type="GO" id="GO:0070180">
    <property type="term" value="F:large ribosomal subunit rRNA binding"/>
    <property type="evidence" value="ECO:0007669"/>
    <property type="project" value="UniProtKB-UniRule"/>
</dbReference>
<sequence>MKKERKSQEIEFLKQSLESNQAVFIGKYQGLTVEKFSFLRKQTREAGAMLKVFKNTLSKIAFKGTHVESLSEFLNGPNFLIFTNEPLASSKALSKFAKENPDNIEIKAGYYQTVLDKAAIDTLATLPSKDVLIGRFISIIKSPEVRLVFTLKAPVVNFVRTLKALEAKKAAA</sequence>
<reference evidence="6 7" key="1">
    <citation type="submission" date="2019-01" db="EMBL/GenBank/DDBJ databases">
        <title>Insights into ecological role of a new deltaproteobacterial order Candidatus Sinidesulfobacterales (Sva0485) by metagenomics and metatranscriptomics.</title>
        <authorList>
            <person name="Tan S."/>
            <person name="Liu J."/>
            <person name="Fang Y."/>
            <person name="Hedlund B."/>
            <person name="Lian Z.-H."/>
            <person name="Huang L.-Y."/>
            <person name="Li J.-T."/>
            <person name="Huang L.-N."/>
            <person name="Li W.-J."/>
            <person name="Jiang H.-C."/>
            <person name="Dong H.-L."/>
            <person name="Shu W.-S."/>
        </authorList>
    </citation>
    <scope>NUCLEOTIDE SEQUENCE [LARGE SCALE GENOMIC DNA]</scope>
    <source>
        <strain evidence="6">AP4</strain>
    </source>
</reference>
<protein>
    <recommendedName>
        <fullName evidence="4 5">Large ribosomal subunit protein uL10</fullName>
    </recommendedName>
</protein>
<keyword evidence="3 5" id="KW-0687">Ribonucleoprotein</keyword>
<dbReference type="InterPro" id="IPR047865">
    <property type="entry name" value="Ribosomal_uL10_bac_type"/>
</dbReference>
<dbReference type="AlphaFoldDB" id="A0A520XD00"/>
<comment type="function">
    <text evidence="5">Forms part of the ribosomal stalk, playing a central role in the interaction of the ribosome with GTP-bound translation factors.</text>
</comment>
<evidence type="ECO:0000256" key="4">
    <source>
        <dbReference type="ARBA" id="ARBA00035202"/>
    </source>
</evidence>
<dbReference type="Proteomes" id="UP000322454">
    <property type="component" value="Unassembled WGS sequence"/>
</dbReference>
<dbReference type="GO" id="GO:0005840">
    <property type="term" value="C:ribosome"/>
    <property type="evidence" value="ECO:0007669"/>
    <property type="project" value="UniProtKB-KW"/>
</dbReference>
<dbReference type="HAMAP" id="MF_00362">
    <property type="entry name" value="Ribosomal_uL10"/>
    <property type="match status" value="1"/>
</dbReference>
<dbReference type="CDD" id="cd05797">
    <property type="entry name" value="Ribosomal_L10"/>
    <property type="match status" value="1"/>
</dbReference>